<evidence type="ECO:0008006" key="3">
    <source>
        <dbReference type="Google" id="ProtNLM"/>
    </source>
</evidence>
<organism evidence="1 2">
    <name type="scientific">Roseateles saccharophilus</name>
    <name type="common">Pseudomonas saccharophila</name>
    <dbReference type="NCBI Taxonomy" id="304"/>
    <lineage>
        <taxon>Bacteria</taxon>
        <taxon>Pseudomonadati</taxon>
        <taxon>Pseudomonadota</taxon>
        <taxon>Betaproteobacteria</taxon>
        <taxon>Burkholderiales</taxon>
        <taxon>Sphaerotilaceae</taxon>
        <taxon>Roseateles</taxon>
    </lineage>
</organism>
<dbReference type="Proteomes" id="UP000295110">
    <property type="component" value="Unassembled WGS sequence"/>
</dbReference>
<sequence>MESEAKQFVARPDVLTLYIVRSRWRDLVYRVAVSIDDGQPIQTVPNSFVRIRLSPGEHQVVLQWKDVRQVIIVRGATGSIAFLELAGSTGLFHTEYGWANVSDVDAKRKITAAHLIADLDSPT</sequence>
<dbReference type="AlphaFoldDB" id="A0A4R3UUR9"/>
<evidence type="ECO:0000313" key="1">
    <source>
        <dbReference type="EMBL" id="TCU94660.1"/>
    </source>
</evidence>
<reference evidence="1 2" key="1">
    <citation type="submission" date="2019-03" db="EMBL/GenBank/DDBJ databases">
        <title>Genomic Encyclopedia of Type Strains, Phase IV (KMG-IV): sequencing the most valuable type-strain genomes for metagenomic binning, comparative biology and taxonomic classification.</title>
        <authorList>
            <person name="Goeker M."/>
        </authorList>
    </citation>
    <scope>NUCLEOTIDE SEQUENCE [LARGE SCALE GENOMIC DNA]</scope>
    <source>
        <strain evidence="1 2">DSM 654</strain>
    </source>
</reference>
<protein>
    <recommendedName>
        <fullName evidence="3">DUF2846 domain-containing protein</fullName>
    </recommendedName>
</protein>
<comment type="caution">
    <text evidence="1">The sequence shown here is derived from an EMBL/GenBank/DDBJ whole genome shotgun (WGS) entry which is preliminary data.</text>
</comment>
<evidence type="ECO:0000313" key="2">
    <source>
        <dbReference type="Proteomes" id="UP000295110"/>
    </source>
</evidence>
<proteinExistence type="predicted"/>
<gene>
    <name evidence="1" type="ORF">EV671_101682</name>
</gene>
<name>A0A4R3UUR9_ROSSA</name>
<dbReference type="EMBL" id="SMBU01000016">
    <property type="protein sequence ID" value="TCU94660.1"/>
    <property type="molecule type" value="Genomic_DNA"/>
</dbReference>
<accession>A0A4R3UUR9</accession>
<keyword evidence="2" id="KW-1185">Reference proteome</keyword>